<gene>
    <name evidence="5" type="ORF">G2W53_017636</name>
</gene>
<evidence type="ECO:0000313" key="5">
    <source>
        <dbReference type="EMBL" id="KAF7826472.1"/>
    </source>
</evidence>
<dbReference type="PANTHER" id="PTHR46481:SF8">
    <property type="entry name" value="ZINC FINGER BED DOMAIN-CONTAINING PROTEIN RICESLEEPER 1-LIKE"/>
    <property type="match status" value="1"/>
</dbReference>
<feature type="region of interest" description="Disordered" evidence="2">
    <location>
        <begin position="69"/>
        <end position="89"/>
    </location>
</feature>
<dbReference type="EMBL" id="JAAIUW010000006">
    <property type="protein sequence ID" value="KAF7826472.1"/>
    <property type="molecule type" value="Genomic_DNA"/>
</dbReference>
<keyword evidence="6" id="KW-1185">Reference proteome</keyword>
<evidence type="ECO:0000256" key="2">
    <source>
        <dbReference type="SAM" id="MobiDB-lite"/>
    </source>
</evidence>
<evidence type="ECO:0000259" key="3">
    <source>
        <dbReference type="Pfam" id="PF05699"/>
    </source>
</evidence>
<dbReference type="InterPro" id="IPR008906">
    <property type="entry name" value="HATC_C_dom"/>
</dbReference>
<keyword evidence="1" id="KW-0238">DNA-binding</keyword>
<dbReference type="OrthoDB" id="1714351at2759"/>
<proteinExistence type="predicted"/>
<dbReference type="Pfam" id="PF14372">
    <property type="entry name" value="hAT-like_RNase-H"/>
    <property type="match status" value="1"/>
</dbReference>
<dbReference type="InterPro" id="IPR025525">
    <property type="entry name" value="hAT-like_transposase_RNase-H"/>
</dbReference>
<accession>A0A834TR84</accession>
<evidence type="ECO:0000256" key="1">
    <source>
        <dbReference type="ARBA" id="ARBA00023125"/>
    </source>
</evidence>
<feature type="domain" description="HAT C-terminal dimerisation" evidence="3">
    <location>
        <begin position="558"/>
        <end position="639"/>
    </location>
</feature>
<dbReference type="SUPFAM" id="SSF53098">
    <property type="entry name" value="Ribonuclease H-like"/>
    <property type="match status" value="1"/>
</dbReference>
<feature type="domain" description="hAT-like transposase RNase-H fold" evidence="4">
    <location>
        <begin position="403"/>
        <end position="505"/>
    </location>
</feature>
<dbReference type="PANTHER" id="PTHR46481">
    <property type="entry name" value="ZINC FINGER BED DOMAIN-CONTAINING PROTEIN 4"/>
    <property type="match status" value="1"/>
</dbReference>
<comment type="caution">
    <text evidence="5">The sequence shown here is derived from an EMBL/GenBank/DDBJ whole genome shotgun (WGS) entry which is preliminary data.</text>
</comment>
<evidence type="ECO:0000259" key="4">
    <source>
        <dbReference type="Pfam" id="PF14372"/>
    </source>
</evidence>
<organism evidence="5 6">
    <name type="scientific">Senna tora</name>
    <dbReference type="NCBI Taxonomy" id="362788"/>
    <lineage>
        <taxon>Eukaryota</taxon>
        <taxon>Viridiplantae</taxon>
        <taxon>Streptophyta</taxon>
        <taxon>Embryophyta</taxon>
        <taxon>Tracheophyta</taxon>
        <taxon>Spermatophyta</taxon>
        <taxon>Magnoliopsida</taxon>
        <taxon>eudicotyledons</taxon>
        <taxon>Gunneridae</taxon>
        <taxon>Pentapetalae</taxon>
        <taxon>rosids</taxon>
        <taxon>fabids</taxon>
        <taxon>Fabales</taxon>
        <taxon>Fabaceae</taxon>
        <taxon>Caesalpinioideae</taxon>
        <taxon>Cassia clade</taxon>
        <taxon>Senna</taxon>
    </lineage>
</organism>
<name>A0A834TR84_9FABA</name>
<sequence length="677" mass="78073">MVKHEKEQKESTFQSQRKGSGKRKTQFKETSSLIGDLFDHLHGKNNGTSSMATHLQNLCKKFPRNLRDTSQKQLSFQPKKKEEGGEGTSGTLSAISFYVTACREALARMIIVDELPFKHVEGERFRYFMSIVQPMFPIPSRITIARDCLSSYVKEKARLKETLLKGYQSVSLTTDCWTSVQNMNYLVLIAHFIDIDWKLHKRILNFCPTENHRGETIGEAIESCLIEWGIEKVFTITVDNPSSNDVAVSYLRGKINGWNGSVLRGDYLHVRCVAHILNLVVNDGLKYMHESITKIRNAVRYVRASPARMKKFKECVEKEKIQSTSIVQLDVPTRWNSTYLMLDSALKFEKVFSRYESQDAHYVLEHLGEGKRRGIPAREDWENARIFVKFLKVFYDVTTAVSGTLFVTSSNFFHDFCLVVKTLKGWCESEDENLRRMAEMMKEKHDKYWGNIANINILLFVAVLLDPRYKFKFVEWSFGKNFDVEVADSMSWKVKNGLYKMYDYYKLCFSSNERHVPTESNQFRNKTQTNQEDDRNLFAMEFHRDMNEEDNPENKSKIDQYLLEPREKMSSQFDILNWWKVNSTKFPILALIARDVLAMPISTIASESAFSTGGRVIDTYKSSLAPKTIEALICAQNWFRSKPLSMEIEECADDIEKLELGGDNSTTSGTGKQVLEG</sequence>
<dbReference type="InterPro" id="IPR052035">
    <property type="entry name" value="ZnF_BED_domain_contain"/>
</dbReference>
<reference evidence="5" key="1">
    <citation type="submission" date="2020-09" db="EMBL/GenBank/DDBJ databases">
        <title>Genome-Enabled Discovery of Anthraquinone Biosynthesis in Senna tora.</title>
        <authorList>
            <person name="Kang S.-H."/>
            <person name="Pandey R.P."/>
            <person name="Lee C.-M."/>
            <person name="Sim J.-S."/>
            <person name="Jeong J.-T."/>
            <person name="Choi B.-S."/>
            <person name="Jung M."/>
            <person name="Ginzburg D."/>
            <person name="Zhao K."/>
            <person name="Won S.Y."/>
            <person name="Oh T.-J."/>
            <person name="Yu Y."/>
            <person name="Kim N.-H."/>
            <person name="Lee O.R."/>
            <person name="Lee T.-H."/>
            <person name="Bashyal P."/>
            <person name="Kim T.-S."/>
            <person name="Lee W.-H."/>
            <person name="Kawkins C."/>
            <person name="Kim C.-K."/>
            <person name="Kim J.S."/>
            <person name="Ahn B.O."/>
            <person name="Rhee S.Y."/>
            <person name="Sohng J.K."/>
        </authorList>
    </citation>
    <scope>NUCLEOTIDE SEQUENCE</scope>
    <source>
        <tissue evidence="5">Leaf</tissue>
    </source>
</reference>
<protein>
    <submittedName>
        <fullName evidence="5">Zinc finger BED domain-containing protein RICESLEEPER 2-like</fullName>
    </submittedName>
</protein>
<dbReference type="GO" id="GO:0003677">
    <property type="term" value="F:DNA binding"/>
    <property type="evidence" value="ECO:0007669"/>
    <property type="project" value="UniProtKB-KW"/>
</dbReference>
<feature type="compositionally biased region" description="Basic and acidic residues" evidence="2">
    <location>
        <begin position="1"/>
        <end position="10"/>
    </location>
</feature>
<dbReference type="InterPro" id="IPR012337">
    <property type="entry name" value="RNaseH-like_sf"/>
</dbReference>
<dbReference type="AlphaFoldDB" id="A0A834TR84"/>
<dbReference type="Pfam" id="PF05699">
    <property type="entry name" value="Dimer_Tnp_hAT"/>
    <property type="match status" value="1"/>
</dbReference>
<dbReference type="SUPFAM" id="SSF140996">
    <property type="entry name" value="Hermes dimerisation domain"/>
    <property type="match status" value="1"/>
</dbReference>
<evidence type="ECO:0000313" key="6">
    <source>
        <dbReference type="Proteomes" id="UP000634136"/>
    </source>
</evidence>
<dbReference type="Proteomes" id="UP000634136">
    <property type="component" value="Unassembled WGS sequence"/>
</dbReference>
<dbReference type="GO" id="GO:0046983">
    <property type="term" value="F:protein dimerization activity"/>
    <property type="evidence" value="ECO:0007669"/>
    <property type="project" value="InterPro"/>
</dbReference>
<feature type="region of interest" description="Disordered" evidence="2">
    <location>
        <begin position="1"/>
        <end position="28"/>
    </location>
</feature>